<proteinExistence type="predicted"/>
<gene>
    <name evidence="1" type="ORF">TBK1r_69660</name>
</gene>
<evidence type="ECO:0000313" key="1">
    <source>
        <dbReference type="EMBL" id="QDV87934.1"/>
    </source>
</evidence>
<accession>A0ABX5Y125</accession>
<dbReference type="Proteomes" id="UP000318081">
    <property type="component" value="Chromosome"/>
</dbReference>
<protein>
    <submittedName>
        <fullName evidence="1">Uncharacterized protein</fullName>
    </submittedName>
</protein>
<reference evidence="1 2" key="1">
    <citation type="submission" date="2019-02" db="EMBL/GenBank/DDBJ databases">
        <title>Deep-cultivation of Planctomycetes and their phenomic and genomic characterization uncovers novel biology.</title>
        <authorList>
            <person name="Wiegand S."/>
            <person name="Jogler M."/>
            <person name="Boedeker C."/>
            <person name="Pinto D."/>
            <person name="Vollmers J."/>
            <person name="Rivas-Marin E."/>
            <person name="Kohn T."/>
            <person name="Peeters S.H."/>
            <person name="Heuer A."/>
            <person name="Rast P."/>
            <person name="Oberbeckmann S."/>
            <person name="Bunk B."/>
            <person name="Jeske O."/>
            <person name="Meyerdierks A."/>
            <person name="Storesund J.E."/>
            <person name="Kallscheuer N."/>
            <person name="Luecker S."/>
            <person name="Lage O.M."/>
            <person name="Pohl T."/>
            <person name="Merkel B.J."/>
            <person name="Hornburger P."/>
            <person name="Mueller R.-W."/>
            <person name="Bruemmer F."/>
            <person name="Labrenz M."/>
            <person name="Spormann A.M."/>
            <person name="Op den Camp H."/>
            <person name="Overmann J."/>
            <person name="Amann R."/>
            <person name="Jetten M.S.M."/>
            <person name="Mascher T."/>
            <person name="Medema M.H."/>
            <person name="Devos D.P."/>
            <person name="Kaster A.-K."/>
            <person name="Ovreas L."/>
            <person name="Rohde M."/>
            <person name="Galperin M.Y."/>
            <person name="Jogler C."/>
        </authorList>
    </citation>
    <scope>NUCLEOTIDE SEQUENCE [LARGE SCALE GENOMIC DNA]</scope>
    <source>
        <strain evidence="1 2">TBK1r</strain>
    </source>
</reference>
<dbReference type="EMBL" id="CP036432">
    <property type="protein sequence ID" value="QDV87934.1"/>
    <property type="molecule type" value="Genomic_DNA"/>
</dbReference>
<evidence type="ECO:0000313" key="2">
    <source>
        <dbReference type="Proteomes" id="UP000318081"/>
    </source>
</evidence>
<name>A0ABX5Y125_9BACT</name>
<organism evidence="1 2">
    <name type="scientific">Stieleria magnilauensis</name>
    <dbReference type="NCBI Taxonomy" id="2527963"/>
    <lineage>
        <taxon>Bacteria</taxon>
        <taxon>Pseudomonadati</taxon>
        <taxon>Planctomycetota</taxon>
        <taxon>Planctomycetia</taxon>
        <taxon>Pirellulales</taxon>
        <taxon>Pirellulaceae</taxon>
        <taxon>Stieleria</taxon>
    </lineage>
</organism>
<sequence length="78" mass="8662">MKKTKSINTIEPSKKINRMFYTRSFQPRRDRLALIVLATCLLMPLVGCGGPAPPEIDTDISAEIQAEDEAIIDAESEL</sequence>
<keyword evidence="2" id="KW-1185">Reference proteome</keyword>
<dbReference type="RefSeq" id="WP_145219889.1">
    <property type="nucleotide sequence ID" value="NZ_CP036432.1"/>
</dbReference>